<organism evidence="1 2">
    <name type="scientific">Cuneatibacter caecimuris</name>
    <dbReference type="NCBI Taxonomy" id="1796618"/>
    <lineage>
        <taxon>Bacteria</taxon>
        <taxon>Bacillati</taxon>
        <taxon>Bacillota</taxon>
        <taxon>Clostridia</taxon>
        <taxon>Lachnospirales</taxon>
        <taxon>Lachnospiraceae</taxon>
        <taxon>Cuneatibacter</taxon>
    </lineage>
</organism>
<dbReference type="EMBL" id="SGXF01000002">
    <property type="protein sequence ID" value="RZT01046.1"/>
    <property type="molecule type" value="Genomic_DNA"/>
</dbReference>
<protein>
    <submittedName>
        <fullName evidence="1">Uncharacterized protein</fullName>
    </submittedName>
</protein>
<dbReference type="RefSeq" id="WP_130434587.1">
    <property type="nucleotide sequence ID" value="NZ_SGXF01000002.1"/>
</dbReference>
<gene>
    <name evidence="1" type="ORF">EV209_1484</name>
</gene>
<name>A0A4Q7PK37_9FIRM</name>
<dbReference type="AlphaFoldDB" id="A0A4Q7PK37"/>
<accession>A0A4Q7PK37</accession>
<evidence type="ECO:0000313" key="2">
    <source>
        <dbReference type="Proteomes" id="UP000292927"/>
    </source>
</evidence>
<evidence type="ECO:0000313" key="1">
    <source>
        <dbReference type="EMBL" id="RZT01046.1"/>
    </source>
</evidence>
<sequence length="95" mass="11136">METYDWRQDPLLHGMNPQKLTFLTQMLDEAQTKKKEELMPFFLSITAQARAQGMDFTDAETDMILKVLKSRMNPAEVQRIEMVRKLTGMISKKNR</sequence>
<comment type="caution">
    <text evidence="1">The sequence shown here is derived from an EMBL/GenBank/DDBJ whole genome shotgun (WGS) entry which is preliminary data.</text>
</comment>
<dbReference type="OrthoDB" id="1912088at2"/>
<reference evidence="1 2" key="1">
    <citation type="submission" date="2019-02" db="EMBL/GenBank/DDBJ databases">
        <title>Genomic Encyclopedia of Type Strains, Phase IV (KMG-IV): sequencing the most valuable type-strain genomes for metagenomic binning, comparative biology and taxonomic classification.</title>
        <authorList>
            <person name="Goeker M."/>
        </authorList>
    </citation>
    <scope>NUCLEOTIDE SEQUENCE [LARGE SCALE GENOMIC DNA]</scope>
    <source>
        <strain evidence="1 2">DSM 29486</strain>
    </source>
</reference>
<proteinExistence type="predicted"/>
<dbReference type="Proteomes" id="UP000292927">
    <property type="component" value="Unassembled WGS sequence"/>
</dbReference>
<keyword evidence="2" id="KW-1185">Reference proteome</keyword>